<name>S4P4X3_9NEOP</name>
<protein>
    <submittedName>
        <fullName evidence="1">Uncharacterized protein</fullName>
    </submittedName>
</protein>
<sequence>RWGPLVIYIYIEMNCCSLVSVKLENYARVCCNCTQWRALHTSTKALPTTKCIYNWYKRRIIVVLCHFPAVCIPW</sequence>
<dbReference type="EMBL" id="GAIX01007466">
    <property type="protein sequence ID" value="JAA85094.1"/>
    <property type="molecule type" value="Transcribed_RNA"/>
</dbReference>
<proteinExistence type="predicted"/>
<reference evidence="1" key="1">
    <citation type="journal article" date="2013" name="BMC Genomics">
        <title>Unscrambling butterfly oogenesis.</title>
        <authorList>
            <person name="Carter J.M."/>
            <person name="Baker S.C."/>
            <person name="Pink R."/>
            <person name="Carter D.R."/>
            <person name="Collins A."/>
            <person name="Tomlin J."/>
            <person name="Gibbs M."/>
            <person name="Breuker C.J."/>
        </authorList>
    </citation>
    <scope>NUCLEOTIDE SEQUENCE</scope>
    <source>
        <tissue evidence="1">Ovary</tissue>
    </source>
</reference>
<organism evidence="1">
    <name type="scientific">Pararge aegeria</name>
    <name type="common">speckled wood butterfly</name>
    <dbReference type="NCBI Taxonomy" id="116150"/>
    <lineage>
        <taxon>Eukaryota</taxon>
        <taxon>Metazoa</taxon>
        <taxon>Ecdysozoa</taxon>
        <taxon>Arthropoda</taxon>
        <taxon>Hexapoda</taxon>
        <taxon>Insecta</taxon>
        <taxon>Pterygota</taxon>
        <taxon>Neoptera</taxon>
        <taxon>Endopterygota</taxon>
        <taxon>Lepidoptera</taxon>
        <taxon>Glossata</taxon>
        <taxon>Ditrysia</taxon>
        <taxon>Papilionoidea</taxon>
        <taxon>Nymphalidae</taxon>
        <taxon>Satyrinae</taxon>
        <taxon>Satyrini</taxon>
        <taxon>Parargina</taxon>
        <taxon>Pararge</taxon>
    </lineage>
</organism>
<dbReference type="AlphaFoldDB" id="S4P4X3"/>
<reference evidence="1" key="2">
    <citation type="submission" date="2013-05" db="EMBL/GenBank/DDBJ databases">
        <authorList>
            <person name="Carter J.-M."/>
            <person name="Baker S.C."/>
            <person name="Pink R."/>
            <person name="Carter D.R.F."/>
            <person name="Collins A."/>
            <person name="Tomlin J."/>
            <person name="Gibbs M."/>
            <person name="Breuker C.J."/>
        </authorList>
    </citation>
    <scope>NUCLEOTIDE SEQUENCE</scope>
    <source>
        <tissue evidence="1">Ovary</tissue>
    </source>
</reference>
<evidence type="ECO:0000313" key="1">
    <source>
        <dbReference type="EMBL" id="JAA85094.1"/>
    </source>
</evidence>
<feature type="non-terminal residue" evidence="1">
    <location>
        <position position="1"/>
    </location>
</feature>
<accession>S4P4X3</accession>